<protein>
    <recommendedName>
        <fullName evidence="7">MADS-box domain-containing protein</fullName>
    </recommendedName>
</protein>
<evidence type="ECO:0000256" key="5">
    <source>
        <dbReference type="ARBA" id="ARBA00023242"/>
    </source>
</evidence>
<reference evidence="9" key="2">
    <citation type="submission" date="2022-12" db="EMBL/GenBank/DDBJ databases">
        <authorList>
            <person name="Webb A."/>
        </authorList>
    </citation>
    <scope>NUCLEOTIDE SEQUENCE</scope>
    <source>
        <strain evidence="9">Pf2</strain>
    </source>
</reference>
<dbReference type="GO" id="GO:0000981">
    <property type="term" value="F:DNA-binding transcription factor activity, RNA polymerase II-specific"/>
    <property type="evidence" value="ECO:0007669"/>
    <property type="project" value="TreeGrafter"/>
</dbReference>
<dbReference type="GO" id="GO:0046983">
    <property type="term" value="F:protein dimerization activity"/>
    <property type="evidence" value="ECO:0007669"/>
    <property type="project" value="InterPro"/>
</dbReference>
<dbReference type="Proteomes" id="UP001157938">
    <property type="component" value="Unassembled WGS sequence"/>
</dbReference>
<proteinExistence type="predicted"/>
<keyword evidence="3" id="KW-0238">DNA-binding</keyword>
<keyword evidence="4" id="KW-0804">Transcription</keyword>
<dbReference type="GO" id="GO:0045944">
    <property type="term" value="P:positive regulation of transcription by RNA polymerase II"/>
    <property type="evidence" value="ECO:0007669"/>
    <property type="project" value="InterPro"/>
</dbReference>
<feature type="compositionally biased region" description="Basic and acidic residues" evidence="6">
    <location>
        <begin position="383"/>
        <end position="395"/>
    </location>
</feature>
<dbReference type="CDD" id="cd00265">
    <property type="entry name" value="MADS_MEF2_like"/>
    <property type="match status" value="1"/>
</dbReference>
<dbReference type="Proteomes" id="UP001159659">
    <property type="component" value="Unassembled WGS sequence"/>
</dbReference>
<comment type="caution">
    <text evidence="9">The sequence shown here is derived from an EMBL/GenBank/DDBJ whole genome shotgun (WGS) entry which is preliminary data.</text>
</comment>
<evidence type="ECO:0000256" key="1">
    <source>
        <dbReference type="ARBA" id="ARBA00004123"/>
    </source>
</evidence>
<evidence type="ECO:0000313" key="9">
    <source>
        <dbReference type="EMBL" id="CAI5731828.1"/>
    </source>
</evidence>
<keyword evidence="5" id="KW-0539">Nucleus</keyword>
<dbReference type="InterPro" id="IPR002100">
    <property type="entry name" value="TF_MADSbox"/>
</dbReference>
<evidence type="ECO:0000313" key="10">
    <source>
        <dbReference type="Proteomes" id="UP001157938"/>
    </source>
</evidence>
<reference evidence="8 10" key="1">
    <citation type="submission" date="2021-11" db="EMBL/GenBank/DDBJ databases">
        <authorList>
            <person name="Islam A."/>
            <person name="Islam S."/>
            <person name="Flora M.S."/>
            <person name="Rahman M."/>
            <person name="Ziaur R.M."/>
            <person name="Epstein J.H."/>
            <person name="Hassan M."/>
            <person name="Klassen M."/>
            <person name="Woodard K."/>
            <person name="Webb A."/>
            <person name="Webby R.J."/>
            <person name="El Zowalaty M.E."/>
        </authorList>
    </citation>
    <scope>NUCLEOTIDE SEQUENCE [LARGE SCALE GENOMIC DNA]</scope>
    <source>
        <strain evidence="8">Pf1</strain>
    </source>
</reference>
<dbReference type="GO" id="GO:0005634">
    <property type="term" value="C:nucleus"/>
    <property type="evidence" value="ECO:0007669"/>
    <property type="project" value="UniProtKB-SubCell"/>
</dbReference>
<sequence>MGRKKIQIKRIEDDRNRQVTFAKRKNGIFKKAMELSKLCDCEIALIVFDSNEKLYQYSSTSVDQILLKYTEYGQPFETKDNNDYEIMFGEKKKQLQQAAKAAAATAAAGANAEASANFNMVHGSTSNGATEQSFQSMHGGMNGAPLGLTNDPDQYLLNSCSRPRTQKKRVHRGFQQLLQKQHAGYTPPTLPLYQHGMGTLGGLPSHHMLNSLPSPPNLSNILPSPTTGMILHDFSPQNAGLFGQNPMLGGVIPGEFHDSKSSVFGLNLVPSDFSQGCGNSVHPQQPQQTEDPYYAPSKQIELLDMSARSRPNSPVGGDGVFTDNNNKTFQPDETTCNVDEPSDKRQKQPQQDNSSNKRDDSLAANESETTIADKSATVAVLPPKREPKQGSHDDDPTVSSNLAKCSDIQGASPTKAVPSSESRAPTTTSESASSETEKHSRSEMAGSASSSPHKRQRVVV</sequence>
<dbReference type="PANTHER" id="PTHR11945">
    <property type="entry name" value="MADS BOX PROTEIN"/>
    <property type="match status" value="1"/>
</dbReference>
<dbReference type="SUPFAM" id="SSF55455">
    <property type="entry name" value="SRF-like"/>
    <property type="match status" value="1"/>
</dbReference>
<feature type="domain" description="MADS-box" evidence="7">
    <location>
        <begin position="1"/>
        <end position="61"/>
    </location>
</feature>
<feature type="compositionally biased region" description="Polar residues" evidence="6">
    <location>
        <begin position="322"/>
        <end position="337"/>
    </location>
</feature>
<dbReference type="PANTHER" id="PTHR11945:SF534">
    <property type="entry name" value="MYOCYTE-SPECIFIC ENHANCER FACTOR 2"/>
    <property type="match status" value="1"/>
</dbReference>
<dbReference type="Gene3D" id="3.40.1810.10">
    <property type="entry name" value="Transcription factor, MADS-box"/>
    <property type="match status" value="1"/>
</dbReference>
<evidence type="ECO:0000256" key="6">
    <source>
        <dbReference type="SAM" id="MobiDB-lite"/>
    </source>
</evidence>
<dbReference type="PRINTS" id="PR00404">
    <property type="entry name" value="MADSDOMAIN"/>
</dbReference>
<feature type="compositionally biased region" description="Low complexity" evidence="6">
    <location>
        <begin position="418"/>
        <end position="434"/>
    </location>
</feature>
<dbReference type="PROSITE" id="PS50066">
    <property type="entry name" value="MADS_BOX_2"/>
    <property type="match status" value="1"/>
</dbReference>
<accession>A0AAV0U6Z2</accession>
<dbReference type="Pfam" id="PF00319">
    <property type="entry name" value="SRF-TF"/>
    <property type="match status" value="1"/>
</dbReference>
<evidence type="ECO:0000256" key="4">
    <source>
        <dbReference type="ARBA" id="ARBA00023163"/>
    </source>
</evidence>
<evidence type="ECO:0000256" key="3">
    <source>
        <dbReference type="ARBA" id="ARBA00023125"/>
    </source>
</evidence>
<dbReference type="InterPro" id="IPR033896">
    <property type="entry name" value="MEF2-like_N"/>
</dbReference>
<feature type="region of interest" description="Disordered" evidence="6">
    <location>
        <begin position="308"/>
        <end position="460"/>
    </location>
</feature>
<dbReference type="GO" id="GO:0000978">
    <property type="term" value="F:RNA polymerase II cis-regulatory region sequence-specific DNA binding"/>
    <property type="evidence" value="ECO:0007669"/>
    <property type="project" value="TreeGrafter"/>
</dbReference>
<dbReference type="InterPro" id="IPR036879">
    <property type="entry name" value="TF_MADSbox_sf"/>
</dbReference>
<comment type="subcellular location">
    <subcellularLocation>
        <location evidence="1">Nucleus</location>
    </subcellularLocation>
</comment>
<evidence type="ECO:0000313" key="8">
    <source>
        <dbReference type="EMBL" id="CAH0492702.1"/>
    </source>
</evidence>
<dbReference type="EMBL" id="CANTFK010000865">
    <property type="protein sequence ID" value="CAI5731828.1"/>
    <property type="molecule type" value="Genomic_DNA"/>
</dbReference>
<evidence type="ECO:0000259" key="7">
    <source>
        <dbReference type="PROSITE" id="PS50066"/>
    </source>
</evidence>
<keyword evidence="2" id="KW-0805">Transcription regulation</keyword>
<dbReference type="SMART" id="SM00432">
    <property type="entry name" value="MADS"/>
    <property type="match status" value="1"/>
</dbReference>
<dbReference type="EMBL" id="CAKLBC010001529">
    <property type="protein sequence ID" value="CAH0492702.1"/>
    <property type="molecule type" value="Genomic_DNA"/>
</dbReference>
<gene>
    <name evidence="8" type="ORF">PFR001_LOCUS7891</name>
    <name evidence="9" type="ORF">PFR002_LOCUS6699</name>
</gene>
<keyword evidence="10" id="KW-1185">Reference proteome</keyword>
<dbReference type="AlphaFoldDB" id="A0AAV0U6Z2"/>
<organism evidence="9 11">
    <name type="scientific">Peronospora farinosa</name>
    <dbReference type="NCBI Taxonomy" id="134698"/>
    <lineage>
        <taxon>Eukaryota</taxon>
        <taxon>Sar</taxon>
        <taxon>Stramenopiles</taxon>
        <taxon>Oomycota</taxon>
        <taxon>Peronosporomycetes</taxon>
        <taxon>Peronosporales</taxon>
        <taxon>Peronosporaceae</taxon>
        <taxon>Peronospora</taxon>
    </lineage>
</organism>
<name>A0AAV0U6Z2_9STRA</name>
<evidence type="ECO:0000313" key="11">
    <source>
        <dbReference type="Proteomes" id="UP001159659"/>
    </source>
</evidence>
<evidence type="ECO:0000256" key="2">
    <source>
        <dbReference type="ARBA" id="ARBA00023015"/>
    </source>
</evidence>
<dbReference type="PROSITE" id="PS00350">
    <property type="entry name" value="MADS_BOX_1"/>
    <property type="match status" value="1"/>
</dbReference>